<reference evidence="2 3" key="1">
    <citation type="journal article" date="2012" name="Genome Biol.">
        <title>Genome and low-iron response of an oceanic diatom adapted to chronic iron limitation.</title>
        <authorList>
            <person name="Lommer M."/>
            <person name="Specht M."/>
            <person name="Roy A.S."/>
            <person name="Kraemer L."/>
            <person name="Andreson R."/>
            <person name="Gutowska M.A."/>
            <person name="Wolf J."/>
            <person name="Bergner S.V."/>
            <person name="Schilhabel M.B."/>
            <person name="Klostermeier U.C."/>
            <person name="Beiko R.G."/>
            <person name="Rosenstiel P."/>
            <person name="Hippler M."/>
            <person name="Laroche J."/>
        </authorList>
    </citation>
    <scope>NUCLEOTIDE SEQUENCE [LARGE SCALE GENOMIC DNA]</scope>
    <source>
        <strain evidence="2 3">CCMP1005</strain>
    </source>
</reference>
<comment type="caution">
    <text evidence="2">The sequence shown here is derived from an EMBL/GenBank/DDBJ whole genome shotgun (WGS) entry which is preliminary data.</text>
</comment>
<feature type="region of interest" description="Disordered" evidence="1">
    <location>
        <begin position="589"/>
        <end position="812"/>
    </location>
</feature>
<feature type="region of interest" description="Disordered" evidence="1">
    <location>
        <begin position="105"/>
        <end position="184"/>
    </location>
</feature>
<evidence type="ECO:0000256" key="1">
    <source>
        <dbReference type="SAM" id="MobiDB-lite"/>
    </source>
</evidence>
<keyword evidence="3" id="KW-1185">Reference proteome</keyword>
<feature type="non-terminal residue" evidence="2">
    <location>
        <position position="1"/>
    </location>
</feature>
<feature type="compositionally biased region" description="Basic and acidic residues" evidence="1">
    <location>
        <begin position="694"/>
        <end position="706"/>
    </location>
</feature>
<feature type="region of interest" description="Disordered" evidence="1">
    <location>
        <begin position="1"/>
        <end position="57"/>
    </location>
</feature>
<feature type="compositionally biased region" description="Polar residues" evidence="1">
    <location>
        <begin position="784"/>
        <end position="795"/>
    </location>
</feature>
<dbReference type="Proteomes" id="UP000266841">
    <property type="component" value="Unassembled WGS sequence"/>
</dbReference>
<accession>K0TKD1</accession>
<protein>
    <submittedName>
        <fullName evidence="2">Uncharacterized protein</fullName>
    </submittedName>
</protein>
<dbReference type="OMA" id="HEAPRGN"/>
<feature type="compositionally biased region" description="Basic and acidic residues" evidence="1">
    <location>
        <begin position="514"/>
        <end position="533"/>
    </location>
</feature>
<feature type="compositionally biased region" description="Polar residues" evidence="1">
    <location>
        <begin position="149"/>
        <end position="169"/>
    </location>
</feature>
<evidence type="ECO:0000313" key="2">
    <source>
        <dbReference type="EMBL" id="EJK74511.1"/>
    </source>
</evidence>
<gene>
    <name evidence="2" type="ORF">THAOC_03804</name>
</gene>
<feature type="compositionally biased region" description="Basic and acidic residues" evidence="1">
    <location>
        <begin position="658"/>
        <end position="668"/>
    </location>
</feature>
<sequence>HTTEREDDKDDGAAPDAPPCRAGPVLAPTAGVRRRSGRRPASVDGVVGRPWSWNSRGPDYHCPVLVDAAAEAAEEGPPVLVPLRADDGVRRHGALPRGRVRRLVHVVRPGSRPDGTVGPRPDRRARRDGRTGGQAVPRAGPHEAPRGNAQETASGTASELASETASETAVGTPPSGGSARTSLRSADVQAFDAPDGPAEAADAVESVSAIGAEDDAGIVGFATLSPGERLTIYVAVSSPEGSPGDFRFDLVSTNGAASSGDASPGTAASSDDLVLHEGRSILQGSAVDSGYPAGTAGSVDLEAVSPTTFDGSVRYVVLGGAAACVPPGGPTTSTSRPRGSRGCAPRRPSSSRRTPTERGKGVDAPPREHDTEQAGRLRGRRDDDGQAHERDGPEGGFRAARDGGGGDVGANADLRYTVGTNVGSTVSANPQLRILEGAGAANYPPFRSGTPEGGNVDYTYYAPRVFNGRLHYDHVRECPTDEPSGGALRRPVVGRAHGVPQGGDDGELRVLRRARPGPERGPRRVRHDRRDEEGFGQAHLGHGRRVDGLRRGRRPRRRFGLDEDHHPEGDRIFLTLLITAQSDICVPTRPGMPAGVRGRGGHSQQDGLVERRHVRAPQALDVPAPPDRRGGRRQHEDRVRGGARRRDRVEGDAQPCPRPEDGGGRDGLLRGGRPRLPVRAGDGRVRRERRRRHPLGDGERPDHRPPGDGPGLLGRATRQRRAEAPRRQHERRRHPGPGEVHPAPRAPLRSDDRGQHQRERPAARGAAQEAVPVGQGGGRRLRTGYNTPSRTTCNSPDLAPRTDLGDSFGETYQRGRRRPTFCPRRLHPGACRRTQPRRSCRLLEHLYLLDDSKPARSSDWQEVFRAQTWPGVHGLVHEG</sequence>
<feature type="compositionally biased region" description="Low complexity" evidence="1">
    <location>
        <begin position="324"/>
        <end position="353"/>
    </location>
</feature>
<feature type="region of interest" description="Disordered" evidence="1">
    <location>
        <begin position="324"/>
        <end position="406"/>
    </location>
</feature>
<feature type="compositionally biased region" description="Basic and acidic residues" evidence="1">
    <location>
        <begin position="354"/>
        <end position="393"/>
    </location>
</feature>
<evidence type="ECO:0000313" key="3">
    <source>
        <dbReference type="Proteomes" id="UP000266841"/>
    </source>
</evidence>
<dbReference type="OrthoDB" id="52287at2759"/>
<feature type="region of interest" description="Disordered" evidence="1">
    <location>
        <begin position="514"/>
        <end position="551"/>
    </location>
</feature>
<proteinExistence type="predicted"/>
<dbReference type="AlphaFoldDB" id="K0TKD1"/>
<organism evidence="2 3">
    <name type="scientific">Thalassiosira oceanica</name>
    <name type="common">Marine diatom</name>
    <dbReference type="NCBI Taxonomy" id="159749"/>
    <lineage>
        <taxon>Eukaryota</taxon>
        <taxon>Sar</taxon>
        <taxon>Stramenopiles</taxon>
        <taxon>Ochrophyta</taxon>
        <taxon>Bacillariophyta</taxon>
        <taxon>Coscinodiscophyceae</taxon>
        <taxon>Thalassiosirophycidae</taxon>
        <taxon>Thalassiosirales</taxon>
        <taxon>Thalassiosiraceae</taxon>
        <taxon>Thalassiosira</taxon>
    </lineage>
</organism>
<feature type="compositionally biased region" description="Basic and acidic residues" evidence="1">
    <location>
        <begin position="626"/>
        <end position="640"/>
    </location>
</feature>
<feature type="compositionally biased region" description="Basic and acidic residues" evidence="1">
    <location>
        <begin position="748"/>
        <end position="762"/>
    </location>
</feature>
<name>K0TKD1_THAOC</name>
<dbReference type="EMBL" id="AGNL01003598">
    <property type="protein sequence ID" value="EJK74511.1"/>
    <property type="molecule type" value="Genomic_DNA"/>
</dbReference>